<dbReference type="InterPro" id="IPR009057">
    <property type="entry name" value="Homeodomain-like_sf"/>
</dbReference>
<feature type="domain" description="Tc1-like transposase DDE" evidence="2">
    <location>
        <begin position="146"/>
        <end position="277"/>
    </location>
</feature>
<dbReference type="Pfam" id="PF13358">
    <property type="entry name" value="DDE_3"/>
    <property type="match status" value="1"/>
</dbReference>
<dbReference type="InterPro" id="IPR047655">
    <property type="entry name" value="Transpos_IS630-like"/>
</dbReference>
<name>A0A819UZF8_9BILA</name>
<comment type="caution">
    <text evidence="3">The sequence shown here is derived from an EMBL/GenBank/DDBJ whole genome shotgun (WGS) entry which is preliminary data.</text>
</comment>
<dbReference type="Pfam" id="PF01498">
    <property type="entry name" value="HTH_Tnp_Tc3_2"/>
    <property type="match status" value="1"/>
</dbReference>
<reference evidence="3" key="1">
    <citation type="submission" date="2021-02" db="EMBL/GenBank/DDBJ databases">
        <authorList>
            <person name="Nowell W R."/>
        </authorList>
    </citation>
    <scope>NUCLEOTIDE SEQUENCE</scope>
</reference>
<dbReference type="SUPFAM" id="SSF46689">
    <property type="entry name" value="Homeodomain-like"/>
    <property type="match status" value="1"/>
</dbReference>
<organism evidence="3 4">
    <name type="scientific">Rotaria sordida</name>
    <dbReference type="NCBI Taxonomy" id="392033"/>
    <lineage>
        <taxon>Eukaryota</taxon>
        <taxon>Metazoa</taxon>
        <taxon>Spiralia</taxon>
        <taxon>Gnathifera</taxon>
        <taxon>Rotifera</taxon>
        <taxon>Eurotatoria</taxon>
        <taxon>Bdelloidea</taxon>
        <taxon>Philodinida</taxon>
        <taxon>Philodinidae</taxon>
        <taxon>Rotaria</taxon>
    </lineage>
</organism>
<dbReference type="InterPro" id="IPR002492">
    <property type="entry name" value="Transposase_Tc1-like"/>
</dbReference>
<dbReference type="NCBIfam" id="NF033545">
    <property type="entry name" value="transpos_IS630"/>
    <property type="match status" value="1"/>
</dbReference>
<gene>
    <name evidence="3" type="ORF">FNK824_LOCUS31399</name>
</gene>
<dbReference type="Proteomes" id="UP000663874">
    <property type="component" value="Unassembled WGS sequence"/>
</dbReference>
<feature type="domain" description="Transposase Tc1-like" evidence="1">
    <location>
        <begin position="67"/>
        <end position="139"/>
    </location>
</feature>
<evidence type="ECO:0000313" key="3">
    <source>
        <dbReference type="EMBL" id="CAF4101059.1"/>
    </source>
</evidence>
<evidence type="ECO:0000259" key="1">
    <source>
        <dbReference type="Pfam" id="PF01498"/>
    </source>
</evidence>
<dbReference type="InterPro" id="IPR038717">
    <property type="entry name" value="Tc1-like_DDE_dom"/>
</dbReference>
<evidence type="ECO:0000313" key="4">
    <source>
        <dbReference type="Proteomes" id="UP000663874"/>
    </source>
</evidence>
<dbReference type="InterPro" id="IPR036397">
    <property type="entry name" value="RNaseH_sf"/>
</dbReference>
<dbReference type="GO" id="GO:0003677">
    <property type="term" value="F:DNA binding"/>
    <property type="evidence" value="ECO:0007669"/>
    <property type="project" value="InterPro"/>
</dbReference>
<sequence length="367" mass="42309">MSHLSDIERTQIIMERERDGTKISIIAKNHNCASSTVRRVLARYHETGEITGGQSSGRPCALSSAEKRKLDRIIKSKPTATATSLANETLEKTGKRVSPRTIQRHRRELGYRPYHQKITKSLTSTQEETKTSFAQAHVNDDIKRWLFSDEKIFTMSDVGTIAWCKPGEPRPVHAVDNIKAHAQLWGVIGWNFKAFSRYDGFMNSNIYHDLLSTYVQPHTSKLRRYKFYQDNISYHKAQKILSWFEDNGIECLNAPSYSSEFNAIEYVYSTQQIWRSKLRACEKVISQQKKRWSRSNQVIVKGIIPGNRSITNMKQNEFDIDGNDQKNQLSSMKCFSPSMRAIIQARLDNIEQRAQQIIKFIHASSQE</sequence>
<dbReference type="GO" id="GO:0006313">
    <property type="term" value="P:DNA transposition"/>
    <property type="evidence" value="ECO:0007669"/>
    <property type="project" value="InterPro"/>
</dbReference>
<dbReference type="EMBL" id="CAJOBE010010136">
    <property type="protein sequence ID" value="CAF4101059.1"/>
    <property type="molecule type" value="Genomic_DNA"/>
</dbReference>
<evidence type="ECO:0008006" key="5">
    <source>
        <dbReference type="Google" id="ProtNLM"/>
    </source>
</evidence>
<proteinExistence type="predicted"/>
<evidence type="ECO:0000259" key="2">
    <source>
        <dbReference type="Pfam" id="PF13358"/>
    </source>
</evidence>
<protein>
    <recommendedName>
        <fullName evidence="5">Transposase</fullName>
    </recommendedName>
</protein>
<accession>A0A819UZF8</accession>
<dbReference type="AlphaFoldDB" id="A0A819UZF8"/>
<dbReference type="GO" id="GO:0015074">
    <property type="term" value="P:DNA integration"/>
    <property type="evidence" value="ECO:0007669"/>
    <property type="project" value="InterPro"/>
</dbReference>
<dbReference type="Gene3D" id="3.30.420.10">
    <property type="entry name" value="Ribonuclease H-like superfamily/Ribonuclease H"/>
    <property type="match status" value="1"/>
</dbReference>